<dbReference type="Proteomes" id="UP001221757">
    <property type="component" value="Unassembled WGS sequence"/>
</dbReference>
<keyword evidence="3" id="KW-1185">Reference proteome</keyword>
<dbReference type="InterPro" id="IPR038765">
    <property type="entry name" value="Papain-like_cys_pep_sf"/>
</dbReference>
<dbReference type="EMBL" id="JARKIE010000096">
    <property type="protein sequence ID" value="KAJ7686373.1"/>
    <property type="molecule type" value="Genomic_DNA"/>
</dbReference>
<dbReference type="Pfam" id="PF00648">
    <property type="entry name" value="Peptidase_C2"/>
    <property type="match status" value="1"/>
</dbReference>
<feature type="domain" description="Calpain catalytic" evidence="1">
    <location>
        <begin position="107"/>
        <end position="160"/>
    </location>
</feature>
<sequence length="172" mass="19742">MNLRNQKRRADKVGKASFPQEERRAGLLVTDELEKALAECTALVEGITLDCRAHNGCFRNVEFDLENDRDRNDHSCLFGHSWENREYSSSDVHRATKIFKDPYFFCGWCWLLSALSTMSTAKALIEKFCVARDEKAGVYGIIFFRDSSRVMAIIDDLLFTSIPKFEELTPSE</sequence>
<dbReference type="InterPro" id="IPR001300">
    <property type="entry name" value="Peptidase_C2_calpain_cat"/>
</dbReference>
<evidence type="ECO:0000313" key="2">
    <source>
        <dbReference type="EMBL" id="KAJ7686373.1"/>
    </source>
</evidence>
<protein>
    <recommendedName>
        <fullName evidence="1">Calpain catalytic domain-containing protein</fullName>
    </recommendedName>
</protein>
<evidence type="ECO:0000313" key="3">
    <source>
        <dbReference type="Proteomes" id="UP001221757"/>
    </source>
</evidence>
<comment type="caution">
    <text evidence="2">The sequence shown here is derived from an EMBL/GenBank/DDBJ whole genome shotgun (WGS) entry which is preliminary data.</text>
</comment>
<reference evidence="2" key="1">
    <citation type="submission" date="2023-03" db="EMBL/GenBank/DDBJ databases">
        <title>Massive genome expansion in bonnet fungi (Mycena s.s.) driven by repeated elements and novel gene families across ecological guilds.</title>
        <authorList>
            <consortium name="Lawrence Berkeley National Laboratory"/>
            <person name="Harder C.B."/>
            <person name="Miyauchi S."/>
            <person name="Viragh M."/>
            <person name="Kuo A."/>
            <person name="Thoen E."/>
            <person name="Andreopoulos B."/>
            <person name="Lu D."/>
            <person name="Skrede I."/>
            <person name="Drula E."/>
            <person name="Henrissat B."/>
            <person name="Morin E."/>
            <person name="Kohler A."/>
            <person name="Barry K."/>
            <person name="LaButti K."/>
            <person name="Morin E."/>
            <person name="Salamov A."/>
            <person name="Lipzen A."/>
            <person name="Mereny Z."/>
            <person name="Hegedus B."/>
            <person name="Baldrian P."/>
            <person name="Stursova M."/>
            <person name="Weitz H."/>
            <person name="Taylor A."/>
            <person name="Grigoriev I.V."/>
            <person name="Nagy L.G."/>
            <person name="Martin F."/>
            <person name="Kauserud H."/>
        </authorList>
    </citation>
    <scope>NUCLEOTIDE SEQUENCE</scope>
    <source>
        <strain evidence="2">CBHHK067</strain>
    </source>
</reference>
<organism evidence="2 3">
    <name type="scientific">Mycena rosella</name>
    <name type="common">Pink bonnet</name>
    <name type="synonym">Agaricus rosellus</name>
    <dbReference type="NCBI Taxonomy" id="1033263"/>
    <lineage>
        <taxon>Eukaryota</taxon>
        <taxon>Fungi</taxon>
        <taxon>Dikarya</taxon>
        <taxon>Basidiomycota</taxon>
        <taxon>Agaricomycotina</taxon>
        <taxon>Agaricomycetes</taxon>
        <taxon>Agaricomycetidae</taxon>
        <taxon>Agaricales</taxon>
        <taxon>Marasmiineae</taxon>
        <taxon>Mycenaceae</taxon>
        <taxon>Mycena</taxon>
    </lineage>
</organism>
<proteinExistence type="predicted"/>
<accession>A0AAD7DA41</accession>
<name>A0AAD7DA41_MYCRO</name>
<gene>
    <name evidence="2" type="ORF">B0H17DRAFT_940456</name>
</gene>
<dbReference type="AlphaFoldDB" id="A0AAD7DA41"/>
<dbReference type="GO" id="GO:0004198">
    <property type="term" value="F:calcium-dependent cysteine-type endopeptidase activity"/>
    <property type="evidence" value="ECO:0007669"/>
    <property type="project" value="InterPro"/>
</dbReference>
<dbReference type="SUPFAM" id="SSF54001">
    <property type="entry name" value="Cysteine proteinases"/>
    <property type="match status" value="1"/>
</dbReference>
<evidence type="ECO:0000259" key="1">
    <source>
        <dbReference type="Pfam" id="PF00648"/>
    </source>
</evidence>
<dbReference type="GO" id="GO:0006508">
    <property type="term" value="P:proteolysis"/>
    <property type="evidence" value="ECO:0007669"/>
    <property type="project" value="InterPro"/>
</dbReference>